<dbReference type="Pfam" id="PF08839">
    <property type="entry name" value="CDT1"/>
    <property type="match status" value="1"/>
</dbReference>
<dbReference type="Gene3D" id="1.10.10.1420">
    <property type="entry name" value="DNA replication factor Cdt1, C-terminal WH domain"/>
    <property type="match status" value="1"/>
</dbReference>
<feature type="compositionally biased region" description="Low complexity" evidence="1">
    <location>
        <begin position="1"/>
        <end position="13"/>
    </location>
</feature>
<gene>
    <name evidence="4" type="primary">Aste57867_7959</name>
    <name evidence="3" type="ORF">As57867_007929</name>
    <name evidence="4" type="ORF">ASTE57867_7959</name>
</gene>
<dbReference type="InterPro" id="IPR014939">
    <property type="entry name" value="CDT1_Gemini-bd-like"/>
</dbReference>
<keyword evidence="5" id="KW-1185">Reference proteome</keyword>
<dbReference type="PANTHER" id="PTHR28637">
    <property type="entry name" value="DNA REPLICATION FACTOR CDT1"/>
    <property type="match status" value="1"/>
</dbReference>
<protein>
    <submittedName>
        <fullName evidence="4">Aste57867_7959 protein</fullName>
    </submittedName>
</protein>
<evidence type="ECO:0000313" key="3">
    <source>
        <dbReference type="EMBL" id="KAF0701611.1"/>
    </source>
</evidence>
<dbReference type="GO" id="GO:0000076">
    <property type="term" value="P:DNA replication checkpoint signaling"/>
    <property type="evidence" value="ECO:0007669"/>
    <property type="project" value="TreeGrafter"/>
</dbReference>
<dbReference type="InterPro" id="IPR038090">
    <property type="entry name" value="Cdt1_C_WH_dom_sf"/>
</dbReference>
<dbReference type="InterPro" id="IPR045173">
    <property type="entry name" value="Cdt1"/>
</dbReference>
<dbReference type="GO" id="GO:0070182">
    <property type="term" value="F:DNA polymerase binding"/>
    <property type="evidence" value="ECO:0007669"/>
    <property type="project" value="TreeGrafter"/>
</dbReference>
<dbReference type="PANTHER" id="PTHR28637:SF1">
    <property type="entry name" value="DNA REPLICATION FACTOR CDT1"/>
    <property type="match status" value="1"/>
</dbReference>
<reference evidence="3" key="2">
    <citation type="submission" date="2019-06" db="EMBL/GenBank/DDBJ databases">
        <title>Genomics analysis of Aphanomyces spp. identifies a new class of oomycete effector associated with host adaptation.</title>
        <authorList>
            <person name="Gaulin E."/>
        </authorList>
    </citation>
    <scope>NUCLEOTIDE SEQUENCE</scope>
    <source>
        <strain evidence="3">CBS 578.67</strain>
    </source>
</reference>
<dbReference type="InterPro" id="IPR036390">
    <property type="entry name" value="WH_DNA-bd_sf"/>
</dbReference>
<dbReference type="AlphaFoldDB" id="A0A485KJ35"/>
<accession>A0A485KJ35</accession>
<organism evidence="4 5">
    <name type="scientific">Aphanomyces stellatus</name>
    <dbReference type="NCBI Taxonomy" id="120398"/>
    <lineage>
        <taxon>Eukaryota</taxon>
        <taxon>Sar</taxon>
        <taxon>Stramenopiles</taxon>
        <taxon>Oomycota</taxon>
        <taxon>Saprolegniomycetes</taxon>
        <taxon>Saprolegniales</taxon>
        <taxon>Verrucalvaceae</taxon>
        <taxon>Aphanomyces</taxon>
    </lineage>
</organism>
<dbReference type="EMBL" id="CAADRA010005027">
    <property type="protein sequence ID" value="VFT84852.1"/>
    <property type="molecule type" value="Genomic_DNA"/>
</dbReference>
<evidence type="ECO:0000313" key="5">
    <source>
        <dbReference type="Proteomes" id="UP000332933"/>
    </source>
</evidence>
<evidence type="ECO:0000256" key="1">
    <source>
        <dbReference type="SAM" id="MobiDB-lite"/>
    </source>
</evidence>
<dbReference type="SMART" id="SM01075">
    <property type="entry name" value="CDT1"/>
    <property type="match status" value="1"/>
</dbReference>
<evidence type="ECO:0000313" key="4">
    <source>
        <dbReference type="EMBL" id="VFT84852.1"/>
    </source>
</evidence>
<name>A0A485KJ35_9STRA</name>
<proteinExistence type="predicted"/>
<reference evidence="4 5" key="1">
    <citation type="submission" date="2019-03" db="EMBL/GenBank/DDBJ databases">
        <authorList>
            <person name="Gaulin E."/>
            <person name="Dumas B."/>
        </authorList>
    </citation>
    <scope>NUCLEOTIDE SEQUENCE [LARGE SCALE GENOMIC DNA]</scope>
    <source>
        <strain evidence="4">CBS 568.67</strain>
    </source>
</reference>
<dbReference type="EMBL" id="VJMH01005006">
    <property type="protein sequence ID" value="KAF0701611.1"/>
    <property type="molecule type" value="Genomic_DNA"/>
</dbReference>
<feature type="region of interest" description="Disordered" evidence="1">
    <location>
        <begin position="1"/>
        <end position="30"/>
    </location>
</feature>
<dbReference type="GO" id="GO:0003677">
    <property type="term" value="F:DNA binding"/>
    <property type="evidence" value="ECO:0007669"/>
    <property type="project" value="InterPro"/>
</dbReference>
<feature type="domain" description="CDT1 Geminin-binding" evidence="2">
    <location>
        <begin position="49"/>
        <end position="172"/>
    </location>
</feature>
<evidence type="ECO:0000259" key="2">
    <source>
        <dbReference type="SMART" id="SM01075"/>
    </source>
</evidence>
<dbReference type="GO" id="GO:0000278">
    <property type="term" value="P:mitotic cell cycle"/>
    <property type="evidence" value="ECO:0007669"/>
    <property type="project" value="TreeGrafter"/>
</dbReference>
<sequence length="337" mass="37410">MMNRNAAKAAANKRALEEAEAEETTEHEHKKAKVVDAASFAEYELSTHMPAHAVHLVHLFSSLEFSLTTLTLYHRTASFSVFKDAVESSCKSTFSMVDLARIVSVYPEAYDLSYTKPTDKTSRPELCLKASSSSFRKRMATFCAALNSRLVDHLAHDGIPEDLELPEAALPRVEDAMGPTPLAQLRAQEDKHAASLTPLEKATFLAKPVPKELQGLPAALINKVRAAEWQRSALTKKTDGTERIVSTLPQLCDQIQAYATFVGKTAFDVDVLVRNLNKAPIPDKTKDQIGLLAEKVPFWLTLTKHDKTEIVRLNKKQNYRAMKQILTRQTAVDAPQA</sequence>
<dbReference type="GO" id="GO:0071163">
    <property type="term" value="P:DNA replication preinitiation complex assembly"/>
    <property type="evidence" value="ECO:0007669"/>
    <property type="project" value="InterPro"/>
</dbReference>
<dbReference type="GO" id="GO:0005634">
    <property type="term" value="C:nucleus"/>
    <property type="evidence" value="ECO:0007669"/>
    <property type="project" value="TreeGrafter"/>
</dbReference>
<dbReference type="Proteomes" id="UP000332933">
    <property type="component" value="Unassembled WGS sequence"/>
</dbReference>
<dbReference type="GO" id="GO:0030174">
    <property type="term" value="P:regulation of DNA-templated DNA replication initiation"/>
    <property type="evidence" value="ECO:0007669"/>
    <property type="project" value="InterPro"/>
</dbReference>
<dbReference type="OrthoDB" id="341730at2759"/>
<dbReference type="SUPFAM" id="SSF46785">
    <property type="entry name" value="Winged helix' DNA-binding domain"/>
    <property type="match status" value="1"/>
</dbReference>